<gene>
    <name evidence="1" type="ORF">J1N35_017989</name>
</gene>
<proteinExistence type="predicted"/>
<name>A0A9D3VP36_9ROSI</name>
<reference evidence="1 2" key="1">
    <citation type="journal article" date="2021" name="Plant Biotechnol. J.">
        <title>Multi-omics assisted identification of the key and species-specific regulatory components of drought-tolerant mechanisms in Gossypium stocksii.</title>
        <authorList>
            <person name="Yu D."/>
            <person name="Ke L."/>
            <person name="Zhang D."/>
            <person name="Wu Y."/>
            <person name="Sun Y."/>
            <person name="Mei J."/>
            <person name="Sun J."/>
            <person name="Sun Y."/>
        </authorList>
    </citation>
    <scope>NUCLEOTIDE SEQUENCE [LARGE SCALE GENOMIC DNA]</scope>
    <source>
        <strain evidence="2">cv. E1</strain>
        <tissue evidence="1">Leaf</tissue>
    </source>
</reference>
<evidence type="ECO:0000313" key="2">
    <source>
        <dbReference type="Proteomes" id="UP000828251"/>
    </source>
</evidence>
<accession>A0A9D3VP36</accession>
<dbReference type="Proteomes" id="UP000828251">
    <property type="component" value="Unassembled WGS sequence"/>
</dbReference>
<dbReference type="EMBL" id="JAIQCV010000006">
    <property type="protein sequence ID" value="KAH1090732.1"/>
    <property type="molecule type" value="Genomic_DNA"/>
</dbReference>
<evidence type="ECO:0000313" key="1">
    <source>
        <dbReference type="EMBL" id="KAH1090732.1"/>
    </source>
</evidence>
<protein>
    <submittedName>
        <fullName evidence="1">Uncharacterized protein</fullName>
    </submittedName>
</protein>
<organism evidence="1 2">
    <name type="scientific">Gossypium stocksii</name>
    <dbReference type="NCBI Taxonomy" id="47602"/>
    <lineage>
        <taxon>Eukaryota</taxon>
        <taxon>Viridiplantae</taxon>
        <taxon>Streptophyta</taxon>
        <taxon>Embryophyta</taxon>
        <taxon>Tracheophyta</taxon>
        <taxon>Spermatophyta</taxon>
        <taxon>Magnoliopsida</taxon>
        <taxon>eudicotyledons</taxon>
        <taxon>Gunneridae</taxon>
        <taxon>Pentapetalae</taxon>
        <taxon>rosids</taxon>
        <taxon>malvids</taxon>
        <taxon>Malvales</taxon>
        <taxon>Malvaceae</taxon>
        <taxon>Malvoideae</taxon>
        <taxon>Gossypium</taxon>
    </lineage>
</organism>
<keyword evidence="2" id="KW-1185">Reference proteome</keyword>
<comment type="caution">
    <text evidence="1">The sequence shown here is derived from an EMBL/GenBank/DDBJ whole genome shotgun (WGS) entry which is preliminary data.</text>
</comment>
<dbReference type="AlphaFoldDB" id="A0A9D3VP36"/>
<sequence length="79" mass="8581">MLFSLVCPGKDRIRDTDMEVNFKLLELEGIEAPVNNPNGEGIERVEENNISRACGDPTVDAGGSGFSASNLYLGLCSFW</sequence>